<proteinExistence type="inferred from homology"/>
<keyword evidence="3 7" id="KW-0812">Transmembrane</keyword>
<keyword evidence="5 7" id="KW-0472">Membrane</keyword>
<dbReference type="EMBL" id="BONQ01000167">
    <property type="protein sequence ID" value="GIG52002.1"/>
    <property type="molecule type" value="Genomic_DNA"/>
</dbReference>
<feature type="transmembrane region" description="Helical" evidence="7">
    <location>
        <begin position="855"/>
        <end position="877"/>
    </location>
</feature>
<dbReference type="AlphaFoldDB" id="A0A919UDZ0"/>
<keyword evidence="2" id="KW-1003">Cell membrane</keyword>
<feature type="domain" description="ABC3 transporter permease C-terminal" evidence="8">
    <location>
        <begin position="805"/>
        <end position="912"/>
    </location>
</feature>
<dbReference type="PANTHER" id="PTHR30572">
    <property type="entry name" value="MEMBRANE COMPONENT OF TRANSPORTER-RELATED"/>
    <property type="match status" value="1"/>
</dbReference>
<sequence length="923" mass="95053">MSMVWAQVRFRRGRNVATLLAVAIAVASFALLLSASRGAQLRAEGTVTSNFRPAYDLLVRADPTTDAAGRVSFDSVLSAAGGITLEQWRRVRGLPGVSVAAPVATVGYVMRTVAVPVDVTGYLSPQARRQVLRARPTWTWDRGASRFTDGSSYLYVTGDRLEFVAGDQIGDGQVIEGDQAPRASSLQEVRPDGTRVGVCADLTHADGDVDPLRPDTRQAVKCWSRVSGSTGNASDHAQIDVLVSVPMLMAAIDPEQEARLNGLDAALVSGSYLGAAAPHDAAMPVLVASQPLVEQQATVRIDRLSATAGDGVAAGITFDNLVDGYEADPGTPVGTVTVRGTDAYPKVVEQLQHPADVTRPGAAILGGAKPTTIGQRLNDQVRIFWSAGPRQPAAVQPARDWWGLSLSDDVPFNPLPLELADTSLRPVAAHQYVPAPGEAFAPTQLRAVGVYDPAKVDAGPRLAAMPADLYHDPSSAPVGGGQALGPTANLAGPVGARPQLLTTLDAMPALWRSGYTNLTPQQGVNVAAPISTIRVRLAGEIGMDDLSTERLRATADRIRQETGLHVDVAAGASAAAVPADLAAGAHGRPALRVTEPWLQPGVATLVVAAIDRKSLLLAALVLVTCVLAVTNATSAAVRVRATELGVLACLGWPRRRLFGLILAESAVVGLVAGGAGTLLAAVTALPLSVHLLPRYLLLAVPTALVLTLLAALPPAWRATRTAPVTAVRPAVARFQARRVPPGIASLAWTNVLRAPGRTALGALSLALGVAALTLLVVVTTGFRGSVTGTLLGDAITVQVRATDYVATAITILLGAATVGDVLYVNIRERAAEFALLGAVGWSDGQLVRLAGQESVVLGAGGGLVGAAAGLGVAASLGGGLPPVGYAVAAAAALAGLLVTAAASAVPVRLLLRNMPTTRLLAGE</sequence>
<dbReference type="Pfam" id="PF02687">
    <property type="entry name" value="FtsX"/>
    <property type="match status" value="2"/>
</dbReference>
<dbReference type="RefSeq" id="WP_308442148.1">
    <property type="nucleotide sequence ID" value="NZ_BAAAVW010000026.1"/>
</dbReference>
<protein>
    <recommendedName>
        <fullName evidence="8">ABC3 transporter permease C-terminal domain-containing protein</fullName>
    </recommendedName>
</protein>
<evidence type="ECO:0000256" key="2">
    <source>
        <dbReference type="ARBA" id="ARBA00022475"/>
    </source>
</evidence>
<feature type="transmembrane region" description="Helical" evidence="7">
    <location>
        <begin position="694"/>
        <end position="712"/>
    </location>
</feature>
<accession>A0A919UDZ0</accession>
<dbReference type="InterPro" id="IPR003838">
    <property type="entry name" value="ABC3_permease_C"/>
</dbReference>
<comment type="subcellular location">
    <subcellularLocation>
        <location evidence="1">Cell membrane</location>
        <topology evidence="1">Multi-pass membrane protein</topology>
    </subcellularLocation>
</comment>
<dbReference type="GO" id="GO:0022857">
    <property type="term" value="F:transmembrane transporter activity"/>
    <property type="evidence" value="ECO:0007669"/>
    <property type="project" value="TreeGrafter"/>
</dbReference>
<organism evidence="9 10">
    <name type="scientific">Dactylosporangium siamense</name>
    <dbReference type="NCBI Taxonomy" id="685454"/>
    <lineage>
        <taxon>Bacteria</taxon>
        <taxon>Bacillati</taxon>
        <taxon>Actinomycetota</taxon>
        <taxon>Actinomycetes</taxon>
        <taxon>Micromonosporales</taxon>
        <taxon>Micromonosporaceae</taxon>
        <taxon>Dactylosporangium</taxon>
    </lineage>
</organism>
<evidence type="ECO:0000256" key="5">
    <source>
        <dbReference type="ARBA" id="ARBA00023136"/>
    </source>
</evidence>
<feature type="transmembrane region" description="Helical" evidence="7">
    <location>
        <begin position="804"/>
        <end position="826"/>
    </location>
</feature>
<feature type="transmembrane region" description="Helical" evidence="7">
    <location>
        <begin position="615"/>
        <end position="637"/>
    </location>
</feature>
<dbReference type="InterPro" id="IPR050250">
    <property type="entry name" value="Macrolide_Exporter_MacB"/>
</dbReference>
<evidence type="ECO:0000313" key="10">
    <source>
        <dbReference type="Proteomes" id="UP000660611"/>
    </source>
</evidence>
<evidence type="ECO:0000256" key="7">
    <source>
        <dbReference type="SAM" id="Phobius"/>
    </source>
</evidence>
<feature type="transmembrane region" description="Helical" evidence="7">
    <location>
        <begin position="883"/>
        <end position="911"/>
    </location>
</feature>
<dbReference type="PANTHER" id="PTHR30572:SF4">
    <property type="entry name" value="ABC TRANSPORTER PERMEASE YTRF"/>
    <property type="match status" value="1"/>
</dbReference>
<keyword evidence="4 7" id="KW-1133">Transmembrane helix</keyword>
<dbReference type="Proteomes" id="UP000660611">
    <property type="component" value="Unassembled WGS sequence"/>
</dbReference>
<comment type="caution">
    <text evidence="9">The sequence shown here is derived from an EMBL/GenBank/DDBJ whole genome shotgun (WGS) entry which is preliminary data.</text>
</comment>
<evidence type="ECO:0000259" key="8">
    <source>
        <dbReference type="Pfam" id="PF02687"/>
    </source>
</evidence>
<feature type="transmembrane region" description="Helical" evidence="7">
    <location>
        <begin position="657"/>
        <end position="682"/>
    </location>
</feature>
<feature type="transmembrane region" description="Helical" evidence="7">
    <location>
        <begin position="760"/>
        <end position="784"/>
    </location>
</feature>
<evidence type="ECO:0000313" key="9">
    <source>
        <dbReference type="EMBL" id="GIG52002.1"/>
    </source>
</evidence>
<name>A0A919UDZ0_9ACTN</name>
<evidence type="ECO:0000256" key="1">
    <source>
        <dbReference type="ARBA" id="ARBA00004651"/>
    </source>
</evidence>
<reference evidence="9" key="1">
    <citation type="submission" date="2021-01" db="EMBL/GenBank/DDBJ databases">
        <title>Whole genome shotgun sequence of Dactylosporangium siamense NBRC 106093.</title>
        <authorList>
            <person name="Komaki H."/>
            <person name="Tamura T."/>
        </authorList>
    </citation>
    <scope>NUCLEOTIDE SEQUENCE</scope>
    <source>
        <strain evidence="9">NBRC 106093</strain>
    </source>
</reference>
<evidence type="ECO:0000256" key="3">
    <source>
        <dbReference type="ARBA" id="ARBA00022692"/>
    </source>
</evidence>
<feature type="domain" description="ABC3 transporter permease C-terminal" evidence="8">
    <location>
        <begin position="616"/>
        <end position="723"/>
    </location>
</feature>
<dbReference type="GO" id="GO:0005886">
    <property type="term" value="C:plasma membrane"/>
    <property type="evidence" value="ECO:0007669"/>
    <property type="project" value="UniProtKB-SubCell"/>
</dbReference>
<gene>
    <name evidence="9" type="ORF">Dsi01nite_100430</name>
</gene>
<evidence type="ECO:0000256" key="4">
    <source>
        <dbReference type="ARBA" id="ARBA00022989"/>
    </source>
</evidence>
<keyword evidence="10" id="KW-1185">Reference proteome</keyword>
<comment type="similarity">
    <text evidence="6">Belongs to the ABC-4 integral membrane protein family.</text>
</comment>
<evidence type="ECO:0000256" key="6">
    <source>
        <dbReference type="ARBA" id="ARBA00038076"/>
    </source>
</evidence>